<organism evidence="1 2">
    <name type="scientific">Thamnidium elegans</name>
    <dbReference type="NCBI Taxonomy" id="101142"/>
    <lineage>
        <taxon>Eukaryota</taxon>
        <taxon>Fungi</taxon>
        <taxon>Fungi incertae sedis</taxon>
        <taxon>Mucoromycota</taxon>
        <taxon>Mucoromycotina</taxon>
        <taxon>Mucoromycetes</taxon>
        <taxon>Mucorales</taxon>
        <taxon>Mucorineae</taxon>
        <taxon>Mucoraceae</taxon>
        <taxon>Thamnidium</taxon>
    </lineage>
</organism>
<dbReference type="InterPro" id="IPR036282">
    <property type="entry name" value="Glutathione-S-Trfase_C_sf"/>
</dbReference>
<keyword evidence="2" id="KW-1185">Reference proteome</keyword>
<sequence length="150" mass="16886">MAMVGIEASKHEVTAKLKNSKVGKVGREAGKIDREVDIINLSIKREVEVGGKKFGRTVPITRYISVKLVNKYHGANDEENKLLDSVEDKKNHIKAGAPRSLDIFERYFSAQEGPYILALSRLADYPNLTKFVQSFVERPNIKKHFATLSK</sequence>
<protein>
    <submittedName>
        <fullName evidence="1">Uncharacterized protein</fullName>
    </submittedName>
</protein>
<dbReference type="SUPFAM" id="SSF47616">
    <property type="entry name" value="GST C-terminal domain-like"/>
    <property type="match status" value="1"/>
</dbReference>
<dbReference type="AlphaFoldDB" id="A0A8H7SMX8"/>
<evidence type="ECO:0000313" key="2">
    <source>
        <dbReference type="Proteomes" id="UP000613177"/>
    </source>
</evidence>
<dbReference type="EMBL" id="JAEPRE010000154">
    <property type="protein sequence ID" value="KAG2231375.1"/>
    <property type="molecule type" value="Genomic_DNA"/>
</dbReference>
<name>A0A8H7SMX8_9FUNG</name>
<accession>A0A8H7SMX8</accession>
<proteinExistence type="predicted"/>
<reference evidence="1" key="1">
    <citation type="submission" date="2021-01" db="EMBL/GenBank/DDBJ databases">
        <title>Metabolic potential, ecology and presence of endohyphal bacteria is reflected in genomic diversity of Mucoromycotina.</title>
        <authorList>
            <person name="Muszewska A."/>
            <person name="Okrasinska A."/>
            <person name="Steczkiewicz K."/>
            <person name="Drgas O."/>
            <person name="Orlowska M."/>
            <person name="Perlinska-Lenart U."/>
            <person name="Aleksandrzak-Piekarczyk T."/>
            <person name="Szatraj K."/>
            <person name="Zielenkiewicz U."/>
            <person name="Pilsyk S."/>
            <person name="Malc E."/>
            <person name="Mieczkowski P."/>
            <person name="Kruszewska J.S."/>
            <person name="Biernat P."/>
            <person name="Pawlowska J."/>
        </authorList>
    </citation>
    <scope>NUCLEOTIDE SEQUENCE</scope>
    <source>
        <strain evidence="1">WA0000018081</strain>
    </source>
</reference>
<gene>
    <name evidence="1" type="ORF">INT48_007500</name>
</gene>
<dbReference type="Proteomes" id="UP000613177">
    <property type="component" value="Unassembled WGS sequence"/>
</dbReference>
<evidence type="ECO:0000313" key="1">
    <source>
        <dbReference type="EMBL" id="KAG2231375.1"/>
    </source>
</evidence>
<comment type="caution">
    <text evidence="1">The sequence shown here is derived from an EMBL/GenBank/DDBJ whole genome shotgun (WGS) entry which is preliminary data.</text>
</comment>